<keyword evidence="5" id="KW-0862">Zinc</keyword>
<name>A0A438MUD3_EXOME</name>
<dbReference type="PANTHER" id="PTHR42978:SF2">
    <property type="entry name" value="102 KBASES UNSTABLE REGION: FROM 1 TO 119443"/>
    <property type="match status" value="1"/>
</dbReference>
<comment type="caution">
    <text evidence="7">The sequence shown here is derived from an EMBL/GenBank/DDBJ whole genome shotgun (WGS) entry which is preliminary data.</text>
</comment>
<dbReference type="InterPro" id="IPR051013">
    <property type="entry name" value="MBL_superfamily_lactonases"/>
</dbReference>
<dbReference type="CDD" id="cd07730">
    <property type="entry name" value="metallo-hydrolase-like_MBL-fold"/>
    <property type="match status" value="1"/>
</dbReference>
<dbReference type="Pfam" id="PF00753">
    <property type="entry name" value="Lactamase_B"/>
    <property type="match status" value="1"/>
</dbReference>
<evidence type="ECO:0000256" key="4">
    <source>
        <dbReference type="ARBA" id="ARBA00022801"/>
    </source>
</evidence>
<evidence type="ECO:0000256" key="2">
    <source>
        <dbReference type="ARBA" id="ARBA00007749"/>
    </source>
</evidence>
<dbReference type="AlphaFoldDB" id="A0A438MUD3"/>
<dbReference type="VEuPathDB" id="FungiDB:PV10_03908"/>
<evidence type="ECO:0000256" key="5">
    <source>
        <dbReference type="ARBA" id="ARBA00022833"/>
    </source>
</evidence>
<gene>
    <name evidence="7" type="ORF">B0A52_09690</name>
</gene>
<sequence>MSYKQNSPLPDPTSESGFVKVTAFSTCQFQCPASFAIEGLPGTLFSDSYRFLIQHEPSKTTLWFDFGVSSDPSIYPPHIQSAQQKIYNLIPGKNTPADDAKSVGVDPTDVKYIVASHAHWDHIFPGGKYHPNAIILCGRGTLDWASSMWPQVKDSTFDAHVWDPKLRDLPVEELKSPQEAPEEYQQVGPFKNCRDFFGDGSFWIVDAPGHCPGNLAGLARAKDKTGKTKWVFFGGDCFHCHHFVHHPEAPFGKGVKVTPNDTFHDDHEKAREIIRQVADLKKGEGEDALIWIAHVDTLEGVWTMQ</sequence>
<feature type="domain" description="Metallo-beta-lactamase" evidence="6">
    <location>
        <begin position="100"/>
        <end position="124"/>
    </location>
</feature>
<accession>A0A438MUD3</accession>
<dbReference type="InterPro" id="IPR001279">
    <property type="entry name" value="Metallo-B-lactamas"/>
</dbReference>
<dbReference type="OrthoDB" id="4116771at2759"/>
<comment type="cofactor">
    <cofactor evidence="1">
        <name>Zn(2+)</name>
        <dbReference type="ChEBI" id="CHEBI:29105"/>
    </cofactor>
</comment>
<evidence type="ECO:0000259" key="6">
    <source>
        <dbReference type="Pfam" id="PF00753"/>
    </source>
</evidence>
<dbReference type="GO" id="GO:0046872">
    <property type="term" value="F:metal ion binding"/>
    <property type="evidence" value="ECO:0007669"/>
    <property type="project" value="UniProtKB-KW"/>
</dbReference>
<keyword evidence="4" id="KW-0378">Hydrolase</keyword>
<comment type="similarity">
    <text evidence="2">Belongs to the metallo-beta-lactamase superfamily.</text>
</comment>
<dbReference type="SUPFAM" id="SSF56281">
    <property type="entry name" value="Metallo-hydrolase/oxidoreductase"/>
    <property type="match status" value="1"/>
</dbReference>
<keyword evidence="3" id="KW-0479">Metal-binding</keyword>
<dbReference type="Gene3D" id="3.60.15.10">
    <property type="entry name" value="Ribonuclease Z/Hydroxyacylglutathione hydrolase-like"/>
    <property type="match status" value="1"/>
</dbReference>
<evidence type="ECO:0000313" key="8">
    <source>
        <dbReference type="Proteomes" id="UP000288859"/>
    </source>
</evidence>
<dbReference type="GO" id="GO:0016787">
    <property type="term" value="F:hydrolase activity"/>
    <property type="evidence" value="ECO:0007669"/>
    <property type="project" value="UniProtKB-KW"/>
</dbReference>
<dbReference type="EMBL" id="NAJM01000061">
    <property type="protein sequence ID" value="RVX66460.1"/>
    <property type="molecule type" value="Genomic_DNA"/>
</dbReference>
<reference evidence="7 8" key="1">
    <citation type="submission" date="2017-03" db="EMBL/GenBank/DDBJ databases">
        <title>Genomes of endolithic fungi from Antarctica.</title>
        <authorList>
            <person name="Coleine C."/>
            <person name="Masonjones S."/>
            <person name="Stajich J.E."/>
        </authorList>
    </citation>
    <scope>NUCLEOTIDE SEQUENCE [LARGE SCALE GENOMIC DNA]</scope>
    <source>
        <strain evidence="7 8">CCFEE 6314</strain>
    </source>
</reference>
<dbReference type="Proteomes" id="UP000288859">
    <property type="component" value="Unassembled WGS sequence"/>
</dbReference>
<dbReference type="InterPro" id="IPR036866">
    <property type="entry name" value="RibonucZ/Hydroxyglut_hydro"/>
</dbReference>
<evidence type="ECO:0000313" key="7">
    <source>
        <dbReference type="EMBL" id="RVX66460.1"/>
    </source>
</evidence>
<proteinExistence type="inferred from homology"/>
<protein>
    <recommendedName>
        <fullName evidence="6">Metallo-beta-lactamase domain-containing protein</fullName>
    </recommendedName>
</protein>
<dbReference type="PANTHER" id="PTHR42978">
    <property type="entry name" value="QUORUM-QUENCHING LACTONASE YTNP-RELATED-RELATED"/>
    <property type="match status" value="1"/>
</dbReference>
<evidence type="ECO:0000256" key="1">
    <source>
        <dbReference type="ARBA" id="ARBA00001947"/>
    </source>
</evidence>
<organism evidence="7 8">
    <name type="scientific">Exophiala mesophila</name>
    <name type="common">Black yeast-like fungus</name>
    <dbReference type="NCBI Taxonomy" id="212818"/>
    <lineage>
        <taxon>Eukaryota</taxon>
        <taxon>Fungi</taxon>
        <taxon>Dikarya</taxon>
        <taxon>Ascomycota</taxon>
        <taxon>Pezizomycotina</taxon>
        <taxon>Eurotiomycetes</taxon>
        <taxon>Chaetothyriomycetidae</taxon>
        <taxon>Chaetothyriales</taxon>
        <taxon>Herpotrichiellaceae</taxon>
        <taxon>Exophiala</taxon>
    </lineage>
</organism>
<evidence type="ECO:0000256" key="3">
    <source>
        <dbReference type="ARBA" id="ARBA00022723"/>
    </source>
</evidence>